<dbReference type="RefSeq" id="XP_008620721.1">
    <property type="nucleotide sequence ID" value="XM_008622499.1"/>
</dbReference>
<accession>T0PUD5</accession>
<evidence type="ECO:0000313" key="3">
    <source>
        <dbReference type="Proteomes" id="UP000030762"/>
    </source>
</evidence>
<reference evidence="2 3" key="1">
    <citation type="submission" date="2012-04" db="EMBL/GenBank/DDBJ databases">
        <title>The Genome Sequence of Saprolegnia declina VS20.</title>
        <authorList>
            <consortium name="The Broad Institute Genome Sequencing Platform"/>
            <person name="Russ C."/>
            <person name="Nusbaum C."/>
            <person name="Tyler B."/>
            <person name="van West P."/>
            <person name="Dieguez-Uribeondo J."/>
            <person name="de Bruijn I."/>
            <person name="Tripathy S."/>
            <person name="Jiang R."/>
            <person name="Young S.K."/>
            <person name="Zeng Q."/>
            <person name="Gargeya S."/>
            <person name="Fitzgerald M."/>
            <person name="Haas B."/>
            <person name="Abouelleil A."/>
            <person name="Alvarado L."/>
            <person name="Arachchi H.M."/>
            <person name="Berlin A."/>
            <person name="Chapman S.B."/>
            <person name="Goldberg J."/>
            <person name="Griggs A."/>
            <person name="Gujja S."/>
            <person name="Hansen M."/>
            <person name="Howarth C."/>
            <person name="Imamovic A."/>
            <person name="Larimer J."/>
            <person name="McCowen C."/>
            <person name="Montmayeur A."/>
            <person name="Murphy C."/>
            <person name="Neiman D."/>
            <person name="Pearson M."/>
            <person name="Priest M."/>
            <person name="Roberts A."/>
            <person name="Saif S."/>
            <person name="Shea T."/>
            <person name="Sisk P."/>
            <person name="Sykes S."/>
            <person name="Wortman J."/>
            <person name="Nusbaum C."/>
            <person name="Birren B."/>
        </authorList>
    </citation>
    <scope>NUCLEOTIDE SEQUENCE [LARGE SCALE GENOMIC DNA]</scope>
    <source>
        <strain evidence="2 3">VS20</strain>
    </source>
</reference>
<gene>
    <name evidence="2" type="ORF">SDRG_16295</name>
</gene>
<dbReference type="AlphaFoldDB" id="T0PUD5"/>
<evidence type="ECO:0000256" key="1">
    <source>
        <dbReference type="SAM" id="Phobius"/>
    </source>
</evidence>
<feature type="transmembrane region" description="Helical" evidence="1">
    <location>
        <begin position="328"/>
        <end position="351"/>
    </location>
</feature>
<keyword evidence="1" id="KW-0812">Transmembrane</keyword>
<keyword evidence="1" id="KW-1133">Transmembrane helix</keyword>
<keyword evidence="1" id="KW-0472">Membrane</keyword>
<name>T0PUD5_SAPDV</name>
<dbReference type="InParanoid" id="T0PUD5"/>
<dbReference type="GeneID" id="19957022"/>
<dbReference type="EMBL" id="JH767253">
    <property type="protein sequence ID" value="EQC25846.1"/>
    <property type="molecule type" value="Genomic_DNA"/>
</dbReference>
<feature type="transmembrane region" description="Helical" evidence="1">
    <location>
        <begin position="273"/>
        <end position="293"/>
    </location>
</feature>
<dbReference type="OrthoDB" id="66910at2759"/>
<feature type="transmembrane region" description="Helical" evidence="1">
    <location>
        <begin position="371"/>
        <end position="391"/>
    </location>
</feature>
<dbReference type="VEuPathDB" id="FungiDB:SDRG_16295"/>
<evidence type="ECO:0000313" key="2">
    <source>
        <dbReference type="EMBL" id="EQC25846.1"/>
    </source>
</evidence>
<feature type="transmembrane region" description="Helical" evidence="1">
    <location>
        <begin position="197"/>
        <end position="217"/>
    </location>
</feature>
<organism evidence="2 3">
    <name type="scientific">Saprolegnia diclina (strain VS20)</name>
    <dbReference type="NCBI Taxonomy" id="1156394"/>
    <lineage>
        <taxon>Eukaryota</taxon>
        <taxon>Sar</taxon>
        <taxon>Stramenopiles</taxon>
        <taxon>Oomycota</taxon>
        <taxon>Saprolegniomycetes</taxon>
        <taxon>Saprolegniales</taxon>
        <taxon>Saprolegniaceae</taxon>
        <taxon>Saprolegnia</taxon>
    </lineage>
</organism>
<protein>
    <submittedName>
        <fullName evidence="2">Uncharacterized protein</fullName>
    </submittedName>
</protein>
<feature type="transmembrane region" description="Helical" evidence="1">
    <location>
        <begin position="247"/>
        <end position="266"/>
    </location>
</feature>
<proteinExistence type="predicted"/>
<dbReference type="Proteomes" id="UP000030762">
    <property type="component" value="Unassembled WGS sequence"/>
</dbReference>
<keyword evidence="3" id="KW-1185">Reference proteome</keyword>
<sequence>MRAWGSSVVPWMAPLRNVVTLNKRSIAWSLVMLCNIFLMPLKAYISEPFPWTSVHVDAIPSDCAHNFTNCGPQLLEFFRNQSQFLSEDAPHIATKVYDLVRVSFPLPTNASSPDAYVTSMPYALFYCASQRDLAHRFATNQIHATDFASAQIAAFLTSPIAFSVIWASNDTTTPGGGIMHMGYVRAATSTWWTSIKFVFRLLLSMYLVWCTWAQYFVHVKTLYSQLTTIGLATAPGRSLELIVGDPTSVVLLNPVVALFFIVDFWISADFVSLAFTRVAVVTSPTTYFIASLYLSRTLWFAYGSLSVMSGCLKRLGKAHLFHAVDPSWTAVAVMCVAGPFTTLQTRLPFLIDLYNWIFYVLASSSTSIETSAAAIVYTALVGGLPILFGLFPRHKPRLLVGPRVSATSPASYLENDVKARWALSFTFMSRAKKANGVNMLGGSVYQLFQAHPALRRELCMSQRGGDCYIVYDDIASTVSVRVSPLECLDHHRPPLTVAAAVPGHILGRVDMRKDAPMLILGDNNSKWIM</sequence>